<name>A0A7C6AAN8_UNCW3</name>
<gene>
    <name evidence="4" type="ORF">ENW73_07155</name>
</gene>
<dbReference type="Pfam" id="PF13525">
    <property type="entry name" value="YfiO"/>
    <property type="match status" value="1"/>
</dbReference>
<feature type="domain" description="Outer membrane lipoprotein BamD-like" evidence="3">
    <location>
        <begin position="342"/>
        <end position="455"/>
    </location>
</feature>
<dbReference type="SMART" id="SM00028">
    <property type="entry name" value="TPR"/>
    <property type="match status" value="11"/>
</dbReference>
<evidence type="ECO:0000259" key="3">
    <source>
        <dbReference type="Pfam" id="PF13525"/>
    </source>
</evidence>
<dbReference type="SUPFAM" id="SSF48452">
    <property type="entry name" value="TPR-like"/>
    <property type="match status" value="5"/>
</dbReference>
<dbReference type="EMBL" id="DTLI01000168">
    <property type="protein sequence ID" value="HHS52624.1"/>
    <property type="molecule type" value="Genomic_DNA"/>
</dbReference>
<dbReference type="AlphaFoldDB" id="A0A7C6AAN8"/>
<accession>A0A7C6AAN8</accession>
<proteinExistence type="predicted"/>
<protein>
    <submittedName>
        <fullName evidence="4">Tetratricopeptide repeat protein</fullName>
    </submittedName>
</protein>
<dbReference type="Pfam" id="PF13432">
    <property type="entry name" value="TPR_16"/>
    <property type="match status" value="1"/>
</dbReference>
<comment type="caution">
    <text evidence="4">The sequence shown here is derived from an EMBL/GenBank/DDBJ whole genome shotgun (WGS) entry which is preliminary data.</text>
</comment>
<keyword evidence="1" id="KW-0732">Signal</keyword>
<evidence type="ECO:0000256" key="1">
    <source>
        <dbReference type="ARBA" id="ARBA00022729"/>
    </source>
</evidence>
<keyword evidence="2" id="KW-0802">TPR repeat</keyword>
<sequence length="819" mass="94422">MANSLFVLPLFCLIQSALGGQGNILSSLTDKIFLASQKELARIIELRQDQKPFLTNLVNNPELTYSYELNLLEGRVYLNLQQYKQAYNNFKKGLQLANSDLEKSLALYYLGRTFLLEGSFDSATKYFGEVLEHNPNPSSDFLYDYGIALYKLGRDADAFSALFNLYQQLQFISSAPSDELLTLLGLLALKTGKTNQAILFLEPRLLPQRRCSIPEAYYILALAYYQDNQLQKAESLLKETEELPCPLTIRQKNRVLLGTVQQEQNKYELALKTFTQIIQDTIQIYQDYAYLNAGFIHYQKKRYEDAINYFTALAKKFPDSELMEYGLYYMVKIYRKLKRNRLAIEKNRELATKFPKSKFLETTILDIAKLYYKERSFANAFRELNNYLKLFPKSRHRPEALYLTAVNALEIKEDSLAQVLLKQLVDSFPETPYLREAYYRLGTIELARHKFEMAKNNFLKVDSGRFYPYSLKGIGDAYLGLARYDSAELYYQNAESLLTGENGANYKFEPVSDSLMAEIRFGKETAKLKAGKHSSYIEMIKYFLAHYPPSYLGPRLQFEIGLYNYERGNYGEAIKEFYKVFNYIPDEPTVAKTHLFIARCYLNLNQMENAIKTFHYLIITSSDTVSVILALNSLAEIYTQNLAYDSAINCYLRIVEDYPSTKDAQNSLLNIARLYRKLGKNTEAKITLDRLLKESPKSEIQRPAYLEMIDLLITEGNLSYAETVAEHFTQKYGTEPLITLRLGKIKNEQNRFEEAKTLFLAASQGLEGDEKAEALILTSEVLIKMNDTTEAKNCLKNAITIAENERLKIKCQELLRILR</sequence>
<dbReference type="InterPro" id="IPR011990">
    <property type="entry name" value="TPR-like_helical_dom_sf"/>
</dbReference>
<feature type="repeat" description="TPR" evidence="2">
    <location>
        <begin position="287"/>
        <end position="320"/>
    </location>
</feature>
<feature type="repeat" description="TPR" evidence="2">
    <location>
        <begin position="554"/>
        <end position="587"/>
    </location>
</feature>
<dbReference type="Pfam" id="PF13181">
    <property type="entry name" value="TPR_8"/>
    <property type="match status" value="2"/>
</dbReference>
<evidence type="ECO:0000256" key="2">
    <source>
        <dbReference type="PROSITE-ProRule" id="PRU00339"/>
    </source>
</evidence>
<dbReference type="Gene3D" id="1.25.40.10">
    <property type="entry name" value="Tetratricopeptide repeat domain"/>
    <property type="match status" value="6"/>
</dbReference>
<feature type="repeat" description="TPR" evidence="2">
    <location>
        <begin position="104"/>
        <end position="137"/>
    </location>
</feature>
<dbReference type="PROSITE" id="PS50005">
    <property type="entry name" value="TPR"/>
    <property type="match status" value="4"/>
</dbReference>
<dbReference type="PANTHER" id="PTHR12558:SF13">
    <property type="entry name" value="CELL DIVISION CYCLE PROTEIN 27 HOMOLOG"/>
    <property type="match status" value="1"/>
</dbReference>
<dbReference type="Pfam" id="PF13174">
    <property type="entry name" value="TPR_6"/>
    <property type="match status" value="2"/>
</dbReference>
<feature type="repeat" description="TPR" evidence="2">
    <location>
        <begin position="67"/>
        <end position="100"/>
    </location>
</feature>
<organism evidence="4">
    <name type="scientific">candidate division WOR-3 bacterium</name>
    <dbReference type="NCBI Taxonomy" id="2052148"/>
    <lineage>
        <taxon>Bacteria</taxon>
        <taxon>Bacteria division WOR-3</taxon>
    </lineage>
</organism>
<evidence type="ECO:0000313" key="4">
    <source>
        <dbReference type="EMBL" id="HHS52624.1"/>
    </source>
</evidence>
<reference evidence="4" key="1">
    <citation type="journal article" date="2020" name="mSystems">
        <title>Genome- and Community-Level Interaction Insights into Carbon Utilization and Element Cycling Functions of Hydrothermarchaeota in Hydrothermal Sediment.</title>
        <authorList>
            <person name="Zhou Z."/>
            <person name="Liu Y."/>
            <person name="Xu W."/>
            <person name="Pan J."/>
            <person name="Luo Z.H."/>
            <person name="Li M."/>
        </authorList>
    </citation>
    <scope>NUCLEOTIDE SEQUENCE [LARGE SCALE GENOMIC DNA]</scope>
    <source>
        <strain evidence="4">SpSt-876</strain>
    </source>
</reference>
<dbReference type="PANTHER" id="PTHR12558">
    <property type="entry name" value="CELL DIVISION CYCLE 16,23,27"/>
    <property type="match status" value="1"/>
</dbReference>
<dbReference type="InterPro" id="IPR039565">
    <property type="entry name" value="BamD-like"/>
</dbReference>
<dbReference type="InterPro" id="IPR019734">
    <property type="entry name" value="TPR_rpt"/>
</dbReference>